<evidence type="ECO:0000256" key="3">
    <source>
        <dbReference type="ARBA" id="ARBA00023054"/>
    </source>
</evidence>
<keyword evidence="3 4" id="KW-0175">Coiled coil</keyword>
<evidence type="ECO:0000256" key="5">
    <source>
        <dbReference type="SAM" id="MobiDB-lite"/>
    </source>
</evidence>
<feature type="compositionally biased region" description="Basic and acidic residues" evidence="5">
    <location>
        <begin position="1233"/>
        <end position="1255"/>
    </location>
</feature>
<reference evidence="8" key="1">
    <citation type="submission" date="2025-08" db="UniProtKB">
        <authorList>
            <consortium name="RefSeq"/>
        </authorList>
    </citation>
    <scope>IDENTIFICATION</scope>
    <source>
        <tissue evidence="8">Whole Larva</tissue>
    </source>
</reference>
<dbReference type="Proteomes" id="UP000695000">
    <property type="component" value="Unplaced"/>
</dbReference>
<feature type="compositionally biased region" description="Polar residues" evidence="5">
    <location>
        <begin position="423"/>
        <end position="432"/>
    </location>
</feature>
<dbReference type="Pfam" id="PF19047">
    <property type="entry name" value="HOOK_N"/>
    <property type="match status" value="1"/>
</dbReference>
<dbReference type="PANTHER" id="PTHR18947">
    <property type="entry name" value="HOOK PROTEINS"/>
    <property type="match status" value="1"/>
</dbReference>
<gene>
    <name evidence="8" type="primary">LOC108569265</name>
</gene>
<feature type="domain" description="HOOK N-terminal" evidence="6">
    <location>
        <begin position="17"/>
        <end position="157"/>
    </location>
</feature>
<feature type="region of interest" description="Disordered" evidence="5">
    <location>
        <begin position="1066"/>
        <end position="1201"/>
    </location>
</feature>
<evidence type="ECO:0000313" key="8">
    <source>
        <dbReference type="RefSeq" id="XP_017786289.1"/>
    </source>
</evidence>
<dbReference type="InterPro" id="IPR043936">
    <property type="entry name" value="HOOK_N"/>
</dbReference>
<feature type="region of interest" description="Disordered" evidence="5">
    <location>
        <begin position="413"/>
        <end position="432"/>
    </location>
</feature>
<evidence type="ECO:0000256" key="4">
    <source>
        <dbReference type="SAM" id="Coils"/>
    </source>
</evidence>
<proteinExistence type="predicted"/>
<feature type="region of interest" description="Disordered" evidence="5">
    <location>
        <begin position="849"/>
        <end position="878"/>
    </location>
</feature>
<dbReference type="InterPro" id="IPR036872">
    <property type="entry name" value="CH_dom_sf"/>
</dbReference>
<feature type="compositionally biased region" description="Polar residues" evidence="5">
    <location>
        <begin position="1221"/>
        <end position="1232"/>
    </location>
</feature>
<dbReference type="RefSeq" id="XP_017786289.1">
    <property type="nucleotide sequence ID" value="XM_017930800.1"/>
</dbReference>
<feature type="region of interest" description="Disordered" evidence="5">
    <location>
        <begin position="1221"/>
        <end position="1256"/>
    </location>
</feature>
<dbReference type="SUPFAM" id="SSF116907">
    <property type="entry name" value="Hook domain"/>
    <property type="match status" value="1"/>
</dbReference>
<sequence length="1263" mass="144323">MVAASAANIEEFLSGPLVTWLSTCIKKPESLQVYETFFDGSPINEVLLQIDPEPSHPVPVLINLQGLSVTASRIKIFHSIIKNIKTIYEAELGQVVVALPDCVTIGRSPSSQEALQHLKLIILLLLGCAVQGPTKEIFIARIKELGLDVQHEIVECIKRVTDDQSVVLTLDWPNQTPEKLYLHLRDLTNERDALFQHWVTDLGQEMGQSNGDKHGLTPTGGNPEGFESNHLAVELADWKARLRKQRQELEEKTELLTECKEELDHSQCIISKLKAENCDLLTEARKAKAYRDEVDAMSEKALRVEKLEAQVQRYRERLADTDFYKMTVAELREDNRVLLESRETLEADLARARQKANRLLELEAELLASKQVINDITLERDADREKMTDLMDENFQLQQVTKSALQETTNFKLTTETDEEESGNSGDNSLSEQLTNNAQARALRLELENQKLLSTIDSLKENNFHENSKRILDLEKEKKKLELKQDQLVESCERVKQQNRELEELFRASIQENKKLQTVIDTNKVNSDKQTQDLQNERIKVEELEKNMDVLNKEKQRVHSLCETVKRRADDAEKCLEHANVSLEHFKSTASKSKEFEQMSTDLTAKITTMEKDHATVQKEVVRLKEILETKDRTLDTQSELCEKKEKDIIKLTRDLETLSGQSEKLSEFEKKYQELNSQTTVHLETITTLQKDLVGEKVVNEKCKSILEKMGLGLDILDTDVSTIVERMFEKSDLALTIVTYAKEKLSLEKPVKVERDPELDLKCEKLTNDLNTMQNENAKMQVDISTLTSQVNSLQTQQTALQLANSQLVAEKEELTKQNEAKRLTYDAMLVDLSTIRNLHEQLGKDYEDAKKEQETLKKTLRDSKAEARNTKEMNDGLEKKVTNLEQEKDALKNESKSLGNLRTEHSKLKDDFRHLFTANERLKTEYRALQEENKSLRAETSKLRLSKGEVETELNARIDILKSMQQRCDILYEMNTSLDGDRRALMDQVTKLLAQYHSLLLHSLEDKEHFHLEEKMFTDRLNNLCRQKEKLEEKIMEHYRKMDNASVKKRGFGANLIKKLRKTGSDMIKSPRNRRSWHEDAEKSSSQLMIVGAGSGESAGNDSDNSMGDPQVPRSEPFKRSVGSLHGHKPRDEVALRRSHRDLTSHRNSVAGDQVYPREPQGPLSLGSVGTRRTVYLSEDDPAPPSTPTNTSSNNPNDTPFMVYNKISVFGDSQRSQMVTSTPVHQQQSKNEEVHDVPTDRKPKGDGAKENETWFEYGCV</sequence>
<accession>A0ABM1NHI9</accession>
<name>A0ABM1NHI9_NICVS</name>
<keyword evidence="7" id="KW-1185">Reference proteome</keyword>
<feature type="compositionally biased region" description="Basic and acidic residues" evidence="5">
    <location>
        <begin position="1133"/>
        <end position="1148"/>
    </location>
</feature>
<evidence type="ECO:0000256" key="2">
    <source>
        <dbReference type="ARBA" id="ARBA00022490"/>
    </source>
</evidence>
<feature type="coiled-coil region" evidence="4">
    <location>
        <begin position="642"/>
        <end position="679"/>
    </location>
</feature>
<evidence type="ECO:0000259" key="6">
    <source>
        <dbReference type="Pfam" id="PF19047"/>
    </source>
</evidence>
<feature type="coiled-coil region" evidence="4">
    <location>
        <begin position="232"/>
        <end position="365"/>
    </location>
</feature>
<keyword evidence="2" id="KW-0963">Cytoplasm</keyword>
<dbReference type="GeneID" id="108569265"/>
<evidence type="ECO:0000313" key="7">
    <source>
        <dbReference type="Proteomes" id="UP000695000"/>
    </source>
</evidence>
<organism evidence="7 8">
    <name type="scientific">Nicrophorus vespilloides</name>
    <name type="common">Boreal carrion beetle</name>
    <dbReference type="NCBI Taxonomy" id="110193"/>
    <lineage>
        <taxon>Eukaryota</taxon>
        <taxon>Metazoa</taxon>
        <taxon>Ecdysozoa</taxon>
        <taxon>Arthropoda</taxon>
        <taxon>Hexapoda</taxon>
        <taxon>Insecta</taxon>
        <taxon>Pterygota</taxon>
        <taxon>Neoptera</taxon>
        <taxon>Endopterygota</taxon>
        <taxon>Coleoptera</taxon>
        <taxon>Polyphaga</taxon>
        <taxon>Staphyliniformia</taxon>
        <taxon>Silphidae</taxon>
        <taxon>Nicrophorinae</taxon>
        <taxon>Nicrophorus</taxon>
    </lineage>
</organism>
<dbReference type="PANTHER" id="PTHR18947:SF28">
    <property type="entry name" value="GIRDIN, ISOFORM A"/>
    <property type="match status" value="1"/>
</dbReference>
<dbReference type="CDD" id="cd22223">
    <property type="entry name" value="HkD_HkRP"/>
    <property type="match status" value="1"/>
</dbReference>
<feature type="coiled-coil region" evidence="4">
    <location>
        <begin position="1017"/>
        <end position="1051"/>
    </location>
</feature>
<evidence type="ECO:0000256" key="1">
    <source>
        <dbReference type="ARBA" id="ARBA00004496"/>
    </source>
</evidence>
<protein>
    <submittedName>
        <fullName evidence="8">Protein Daple</fullName>
    </submittedName>
</protein>
<feature type="compositionally biased region" description="Polar residues" evidence="5">
    <location>
        <begin position="1101"/>
        <end position="1111"/>
    </location>
</feature>
<comment type="subcellular location">
    <subcellularLocation>
        <location evidence="1">Cytoplasm</location>
    </subcellularLocation>
</comment>
<feature type="compositionally biased region" description="Low complexity" evidence="5">
    <location>
        <begin position="1191"/>
        <end position="1201"/>
    </location>
</feature>
<dbReference type="Gene3D" id="1.10.418.10">
    <property type="entry name" value="Calponin-like domain"/>
    <property type="match status" value="1"/>
</dbReference>